<evidence type="ECO:0000259" key="4">
    <source>
        <dbReference type="PROSITE" id="PS50949"/>
    </source>
</evidence>
<keyword evidence="1" id="KW-0805">Transcription regulation</keyword>
<name>A0ABN3KB07_9ACTN</name>
<accession>A0ABN3KB07</accession>
<feature type="domain" description="HTH gntR-type" evidence="4">
    <location>
        <begin position="92"/>
        <end position="160"/>
    </location>
</feature>
<dbReference type="EMBL" id="BAAARW010000038">
    <property type="protein sequence ID" value="GAA2451537.1"/>
    <property type="molecule type" value="Genomic_DNA"/>
</dbReference>
<dbReference type="PROSITE" id="PS50949">
    <property type="entry name" value="HTH_GNTR"/>
    <property type="match status" value="2"/>
</dbReference>
<dbReference type="CDD" id="cd07377">
    <property type="entry name" value="WHTH_GntR"/>
    <property type="match status" value="2"/>
</dbReference>
<dbReference type="Pfam" id="PF00392">
    <property type="entry name" value="GntR"/>
    <property type="match status" value="2"/>
</dbReference>
<evidence type="ECO:0000256" key="2">
    <source>
        <dbReference type="ARBA" id="ARBA00023125"/>
    </source>
</evidence>
<dbReference type="InterPro" id="IPR050679">
    <property type="entry name" value="Bact_HTH_transcr_reg"/>
</dbReference>
<evidence type="ECO:0000313" key="6">
    <source>
        <dbReference type="Proteomes" id="UP001501231"/>
    </source>
</evidence>
<dbReference type="InterPro" id="IPR036390">
    <property type="entry name" value="WH_DNA-bd_sf"/>
</dbReference>
<organism evidence="5 6">
    <name type="scientific">Actinomadura vinacea</name>
    <dbReference type="NCBI Taxonomy" id="115336"/>
    <lineage>
        <taxon>Bacteria</taxon>
        <taxon>Bacillati</taxon>
        <taxon>Actinomycetota</taxon>
        <taxon>Actinomycetes</taxon>
        <taxon>Streptosporangiales</taxon>
        <taxon>Thermomonosporaceae</taxon>
        <taxon>Actinomadura</taxon>
    </lineage>
</organism>
<dbReference type="PANTHER" id="PTHR44846">
    <property type="entry name" value="MANNOSYL-D-GLYCERATE TRANSPORT/METABOLISM SYSTEM REPRESSOR MNGR-RELATED"/>
    <property type="match status" value="1"/>
</dbReference>
<dbReference type="Proteomes" id="UP001501231">
    <property type="component" value="Unassembled WGS sequence"/>
</dbReference>
<dbReference type="Gene3D" id="1.10.10.10">
    <property type="entry name" value="Winged helix-like DNA-binding domain superfamily/Winged helix DNA-binding domain"/>
    <property type="match status" value="2"/>
</dbReference>
<evidence type="ECO:0000256" key="1">
    <source>
        <dbReference type="ARBA" id="ARBA00023015"/>
    </source>
</evidence>
<keyword evidence="3" id="KW-0804">Transcription</keyword>
<evidence type="ECO:0000313" key="5">
    <source>
        <dbReference type="EMBL" id="GAA2451537.1"/>
    </source>
</evidence>
<dbReference type="PRINTS" id="PR00035">
    <property type="entry name" value="HTHGNTR"/>
</dbReference>
<dbReference type="SMART" id="SM00345">
    <property type="entry name" value="HTH_GNTR"/>
    <property type="match status" value="2"/>
</dbReference>
<feature type="domain" description="HTH gntR-type" evidence="4">
    <location>
        <begin position="9"/>
        <end position="77"/>
    </location>
</feature>
<proteinExistence type="predicted"/>
<dbReference type="RefSeq" id="WP_344596685.1">
    <property type="nucleotide sequence ID" value="NZ_BAAARW010000038.1"/>
</dbReference>
<reference evidence="5 6" key="1">
    <citation type="journal article" date="2019" name="Int. J. Syst. Evol. Microbiol.">
        <title>The Global Catalogue of Microorganisms (GCM) 10K type strain sequencing project: providing services to taxonomists for standard genome sequencing and annotation.</title>
        <authorList>
            <consortium name="The Broad Institute Genomics Platform"/>
            <consortium name="The Broad Institute Genome Sequencing Center for Infectious Disease"/>
            <person name="Wu L."/>
            <person name="Ma J."/>
        </authorList>
    </citation>
    <scope>NUCLEOTIDE SEQUENCE [LARGE SCALE GENOMIC DNA]</scope>
    <source>
        <strain evidence="5 6">JCM 3325</strain>
    </source>
</reference>
<dbReference type="SUPFAM" id="SSF46785">
    <property type="entry name" value="Winged helix' DNA-binding domain"/>
    <property type="match status" value="2"/>
</dbReference>
<evidence type="ECO:0000256" key="3">
    <source>
        <dbReference type="ARBA" id="ARBA00023163"/>
    </source>
</evidence>
<gene>
    <name evidence="5" type="ORF">GCM10010191_82060</name>
</gene>
<keyword evidence="2" id="KW-0238">DNA-binding</keyword>
<protein>
    <recommendedName>
        <fullName evidence="4">HTH gntR-type domain-containing protein</fullName>
    </recommendedName>
</protein>
<sequence>MDWDPGAIAPIYQQVAGVIKRRIESGALPPGRRIPSEKELVEEFGIARETARRAVAWLRDEGLVRTLPQRGSYVVQSGSESVIDTWSTNDSAPAYQRIATRLKERIEAGRLRPGGPIPSEKKIVEEFEVSRVTARRAIAYLREQGLIYTVPQRGSYVSPRD</sequence>
<comment type="caution">
    <text evidence="5">The sequence shown here is derived from an EMBL/GenBank/DDBJ whole genome shotgun (WGS) entry which is preliminary data.</text>
</comment>
<dbReference type="InterPro" id="IPR036388">
    <property type="entry name" value="WH-like_DNA-bd_sf"/>
</dbReference>
<dbReference type="InterPro" id="IPR000524">
    <property type="entry name" value="Tscrpt_reg_HTH_GntR"/>
</dbReference>
<keyword evidence="6" id="KW-1185">Reference proteome</keyword>